<dbReference type="PIRSF" id="PIRSF004810">
    <property type="entry name" value="ChrA"/>
    <property type="match status" value="1"/>
</dbReference>
<comment type="subcellular location">
    <subcellularLocation>
        <location evidence="1">Cell membrane</location>
        <topology evidence="1">Multi-pass membrane protein</topology>
    </subcellularLocation>
</comment>
<dbReference type="PANTHER" id="PTHR43663:SF1">
    <property type="entry name" value="CHROMATE TRANSPORTER"/>
    <property type="match status" value="1"/>
</dbReference>
<dbReference type="NCBIfam" id="TIGR00937">
    <property type="entry name" value="2A51"/>
    <property type="match status" value="1"/>
</dbReference>
<keyword evidence="5 7" id="KW-1133">Transmembrane helix</keyword>
<dbReference type="AlphaFoldDB" id="M1E8N1"/>
<dbReference type="InterPro" id="IPR014047">
    <property type="entry name" value="Chr_Tranpt_l_chain"/>
</dbReference>
<evidence type="ECO:0000256" key="5">
    <source>
        <dbReference type="ARBA" id="ARBA00022989"/>
    </source>
</evidence>
<evidence type="ECO:0000256" key="4">
    <source>
        <dbReference type="ARBA" id="ARBA00022692"/>
    </source>
</evidence>
<evidence type="ECO:0000313" key="8">
    <source>
        <dbReference type="EMBL" id="AEE14574.1"/>
    </source>
</evidence>
<sequence length="400" mass="44202">MQSREKKSISLWQIFLQYFIIGSVGFGPAMASETKKRLVKNLKWINEEEFLNGLALGQILPGATFVSLTVYIGYRLKGVLGAIASFIGLLITPFFTMLLLSYTYFTYGSLSEINIFFKIIVVVIVGLVVNTVIEIGKSAIKDWKGILIALAVFLDMLIYQNIFIVLIISAIAGIVIYHPVMKKDISTINSGQVNKTKFSIEKLIILAITLIICIYLLSYNPVLFKLGWVFFSTGAFVFGNGFTMIPLIQQEVVNNYHWVSMNDFMVGIAMGQMTPGPILITATFIGYKVASIIGAIVATLGIFLPSFFLVIATAEIHKKIENNKIVKAAIRGMMAAFTGIMALVVISIAKSALVNVASIIVALLTLGLLRFSKFRTIWVIICTGITYWCLNLLCNNCLIH</sequence>
<accession>M1E8N1</accession>
<keyword evidence="6 7" id="KW-0472">Membrane</keyword>
<feature type="transmembrane region" description="Helical" evidence="7">
    <location>
        <begin position="328"/>
        <end position="346"/>
    </location>
</feature>
<dbReference type="Pfam" id="PF02417">
    <property type="entry name" value="Chromate_transp"/>
    <property type="match status" value="2"/>
</dbReference>
<feature type="transmembrane region" description="Helical" evidence="7">
    <location>
        <begin position="292"/>
        <end position="316"/>
    </location>
</feature>
<comment type="similarity">
    <text evidence="2">Belongs to the chromate ion transporter (CHR) (TC 2.A.51) family.</text>
</comment>
<dbReference type="KEGG" id="tnr:Thena_0945"/>
<reference evidence="8 9" key="1">
    <citation type="submission" date="2011-04" db="EMBL/GenBank/DDBJ databases">
        <title>The complete genome of Thermodesulfobium narugense DSM 14796.</title>
        <authorList>
            <consortium name="US DOE Joint Genome Institute (JGI-PGF)"/>
            <person name="Lucas S."/>
            <person name="Han J."/>
            <person name="Lapidus A."/>
            <person name="Bruce D."/>
            <person name="Goodwin L."/>
            <person name="Pitluck S."/>
            <person name="Peters L."/>
            <person name="Kyrpides N."/>
            <person name="Mavromatis K."/>
            <person name="Pagani I."/>
            <person name="Ivanova N."/>
            <person name="Ovchinnikova G."/>
            <person name="Zhang X."/>
            <person name="Saunders L."/>
            <person name="Detter J.C."/>
            <person name="Tapia R."/>
            <person name="Han C."/>
            <person name="Land M."/>
            <person name="Hauser L."/>
            <person name="Markowitz V."/>
            <person name="Cheng J.-F."/>
            <person name="Hugenholtz P."/>
            <person name="Woyke T."/>
            <person name="Wu D."/>
            <person name="Spring S."/>
            <person name="Schroeder M."/>
            <person name="Brambilla E."/>
            <person name="Klenk H.-P."/>
            <person name="Eisen J.A."/>
        </authorList>
    </citation>
    <scope>NUCLEOTIDE SEQUENCE [LARGE SCALE GENOMIC DNA]</scope>
    <source>
        <strain evidence="8 9">DSM 14796</strain>
    </source>
</reference>
<feature type="transmembrane region" description="Helical" evidence="7">
    <location>
        <begin position="264"/>
        <end position="286"/>
    </location>
</feature>
<keyword evidence="4 7" id="KW-0812">Transmembrane</keyword>
<dbReference type="PANTHER" id="PTHR43663">
    <property type="entry name" value="CHROMATE TRANSPORT PROTEIN-RELATED"/>
    <property type="match status" value="1"/>
</dbReference>
<protein>
    <submittedName>
        <fullName evidence="8">Chromate transporter, chromate ion transporter (CHR) family</fullName>
    </submittedName>
</protein>
<evidence type="ECO:0000256" key="7">
    <source>
        <dbReference type="SAM" id="Phobius"/>
    </source>
</evidence>
<dbReference type="eggNOG" id="COG2059">
    <property type="taxonomic scope" value="Bacteria"/>
</dbReference>
<keyword evidence="9" id="KW-1185">Reference proteome</keyword>
<evidence type="ECO:0000256" key="6">
    <source>
        <dbReference type="ARBA" id="ARBA00023136"/>
    </source>
</evidence>
<dbReference type="HOGENOM" id="CLU_018106_0_0_9"/>
<dbReference type="RefSeq" id="WP_013756297.1">
    <property type="nucleotide sequence ID" value="NC_015499.1"/>
</dbReference>
<feature type="transmembrane region" description="Helical" evidence="7">
    <location>
        <begin position="51"/>
        <end position="74"/>
    </location>
</feature>
<dbReference type="InterPro" id="IPR003370">
    <property type="entry name" value="Chromate_transpt"/>
</dbReference>
<feature type="transmembrane region" description="Helical" evidence="7">
    <location>
        <begin position="145"/>
        <end position="177"/>
    </location>
</feature>
<evidence type="ECO:0000256" key="1">
    <source>
        <dbReference type="ARBA" id="ARBA00004651"/>
    </source>
</evidence>
<proteinExistence type="inferred from homology"/>
<dbReference type="InterPro" id="IPR052518">
    <property type="entry name" value="CHR_Transporter"/>
</dbReference>
<keyword evidence="3" id="KW-1003">Cell membrane</keyword>
<dbReference type="EMBL" id="CP002690">
    <property type="protein sequence ID" value="AEE14574.1"/>
    <property type="molecule type" value="Genomic_DNA"/>
</dbReference>
<feature type="transmembrane region" description="Helical" evidence="7">
    <location>
        <begin position="376"/>
        <end position="393"/>
    </location>
</feature>
<dbReference type="Proteomes" id="UP000011765">
    <property type="component" value="Chromosome"/>
</dbReference>
<evidence type="ECO:0000313" key="9">
    <source>
        <dbReference type="Proteomes" id="UP000011765"/>
    </source>
</evidence>
<feature type="transmembrane region" description="Helical" evidence="7">
    <location>
        <begin position="223"/>
        <end position="243"/>
    </location>
</feature>
<feature type="transmembrane region" description="Helical" evidence="7">
    <location>
        <begin position="12"/>
        <end position="31"/>
    </location>
</feature>
<name>M1E8N1_9BACT</name>
<dbReference type="GO" id="GO:0005886">
    <property type="term" value="C:plasma membrane"/>
    <property type="evidence" value="ECO:0007669"/>
    <property type="project" value="UniProtKB-SubCell"/>
</dbReference>
<evidence type="ECO:0000256" key="2">
    <source>
        <dbReference type="ARBA" id="ARBA00005262"/>
    </source>
</evidence>
<feature type="transmembrane region" description="Helical" evidence="7">
    <location>
        <begin position="80"/>
        <end position="103"/>
    </location>
</feature>
<feature type="transmembrane region" description="Helical" evidence="7">
    <location>
        <begin position="115"/>
        <end position="133"/>
    </location>
</feature>
<feature type="transmembrane region" description="Helical" evidence="7">
    <location>
        <begin position="352"/>
        <end position="369"/>
    </location>
</feature>
<gene>
    <name evidence="8" type="ORF">Thena_0945</name>
</gene>
<evidence type="ECO:0000256" key="3">
    <source>
        <dbReference type="ARBA" id="ARBA00022475"/>
    </source>
</evidence>
<dbReference type="GO" id="GO:0015109">
    <property type="term" value="F:chromate transmembrane transporter activity"/>
    <property type="evidence" value="ECO:0007669"/>
    <property type="project" value="InterPro"/>
</dbReference>
<feature type="transmembrane region" description="Helical" evidence="7">
    <location>
        <begin position="198"/>
        <end position="217"/>
    </location>
</feature>
<organism evidence="8 9">
    <name type="scientific">Thermodesulfobium narugense DSM 14796</name>
    <dbReference type="NCBI Taxonomy" id="747365"/>
    <lineage>
        <taxon>Bacteria</taxon>
        <taxon>Pseudomonadati</taxon>
        <taxon>Thermodesulfobiota</taxon>
        <taxon>Thermodesulfobiia</taxon>
        <taxon>Thermodesulfobiales</taxon>
        <taxon>Thermodesulfobiaceae</taxon>
        <taxon>Thermodesulfobium</taxon>
    </lineage>
</organism>